<evidence type="ECO:0000313" key="2">
    <source>
        <dbReference type="Proteomes" id="UP000622405"/>
    </source>
</evidence>
<sequence length="85" mass="9715">MEKKKVIEVIHEKVKVANFDDHGKAVLNMDDVGDGQVIMDVLEELKSDTSFDFDFDLDKMLLTVHNPDDDLDGFARRHPSPQKCK</sequence>
<dbReference type="Proteomes" id="UP000622405">
    <property type="component" value="Unassembled WGS sequence"/>
</dbReference>
<comment type="caution">
    <text evidence="1">The sequence shown here is derived from an EMBL/GenBank/DDBJ whole genome shotgun (WGS) entry which is preliminary data.</text>
</comment>
<dbReference type="EMBL" id="WJBE01000016">
    <property type="protein sequence ID" value="MBC3900812.1"/>
    <property type="molecule type" value="Genomic_DNA"/>
</dbReference>
<gene>
    <name evidence="1" type="ORF">GH811_14450</name>
</gene>
<evidence type="ECO:0000313" key="1">
    <source>
        <dbReference type="EMBL" id="MBC3900812.1"/>
    </source>
</evidence>
<keyword evidence="2" id="KW-1185">Reference proteome</keyword>
<protein>
    <submittedName>
        <fullName evidence="1">Uncharacterized protein</fullName>
    </submittedName>
</protein>
<proteinExistence type="predicted"/>
<organism evidence="1 2">
    <name type="scientific">Acetobacterium malicum</name>
    <dbReference type="NCBI Taxonomy" id="52692"/>
    <lineage>
        <taxon>Bacteria</taxon>
        <taxon>Bacillati</taxon>
        <taxon>Bacillota</taxon>
        <taxon>Clostridia</taxon>
        <taxon>Eubacteriales</taxon>
        <taxon>Eubacteriaceae</taxon>
        <taxon>Acetobacterium</taxon>
    </lineage>
</organism>
<reference evidence="1 2" key="1">
    <citation type="journal article" date="2020" name="mSystems">
        <title>Defining Genomic and Predicted Metabolic Features of the Acetobacterium Genus.</title>
        <authorList>
            <person name="Ross D.E."/>
            <person name="Marshall C.W."/>
            <person name="Gulliver D."/>
            <person name="May H.D."/>
            <person name="Norman R.S."/>
        </authorList>
    </citation>
    <scope>NUCLEOTIDE SEQUENCE [LARGE SCALE GENOMIC DNA]</scope>
    <source>
        <strain evidence="1 2">DSM 4132</strain>
    </source>
</reference>
<name>A0ABR6YZX1_9FIRM</name>
<dbReference type="RefSeq" id="WP_026394832.1">
    <property type="nucleotide sequence ID" value="NZ_WJBE01000016.1"/>
</dbReference>
<accession>A0ABR6YZX1</accession>